<feature type="compositionally biased region" description="Pro residues" evidence="2">
    <location>
        <begin position="81"/>
        <end position="93"/>
    </location>
</feature>
<evidence type="ECO:0000256" key="2">
    <source>
        <dbReference type="SAM" id="MobiDB-lite"/>
    </source>
</evidence>
<dbReference type="OrthoDB" id="5111283at2"/>
<proteinExistence type="predicted"/>
<dbReference type="EMBL" id="SUMC01000001">
    <property type="protein sequence ID" value="TKA13287.1"/>
    <property type="molecule type" value="Genomic_DNA"/>
</dbReference>
<accession>A0A4U0SYY8</accession>
<dbReference type="InterPro" id="IPR008984">
    <property type="entry name" value="SMAD_FHA_dom_sf"/>
</dbReference>
<dbReference type="Gene3D" id="2.60.200.20">
    <property type="match status" value="1"/>
</dbReference>
<dbReference type="RefSeq" id="WP_136721447.1">
    <property type="nucleotide sequence ID" value="NZ_SUMC01000001.1"/>
</dbReference>
<reference evidence="4 5" key="1">
    <citation type="submission" date="2019-04" db="EMBL/GenBank/DDBJ databases">
        <title>Streptomyces oryziradicis sp. nov., a novel actinomycete isolated from rhizosphere soil of rice (Oryza sativa L.).</title>
        <authorList>
            <person name="Li C."/>
        </authorList>
    </citation>
    <scope>NUCLEOTIDE SEQUENCE [LARGE SCALE GENOMIC DNA]</scope>
    <source>
        <strain evidence="4 5">NEAU-C40</strain>
    </source>
</reference>
<evidence type="ECO:0000313" key="5">
    <source>
        <dbReference type="Proteomes" id="UP000305778"/>
    </source>
</evidence>
<sequence length="272" mass="29414">MSTCPNGHQSGTDDWCEVCGHRISSAPAPSPAPAPVYHPVPLPLAEPCPNCGTHREGLAQFCEECRYNFVTHAGTVFVPQSPPAPSPPVPEFPPYQRYESQRSRPSQMNRPAEPIAPESVTTGSGDFLLFPPEAPAAPPTWTATVGADRDYFTEMMARSGPEGQGLYFPTYSPELQVPLTGTQITIGRRRNSTGEAPDIDLARAPEDPGVSHKHAILVQQPDSTWSLIDQDSTNGTTVNGAEDPIDPFVPVPLQDGDRVHVGAWTTITIRRD</sequence>
<dbReference type="PANTHER" id="PTHR23308">
    <property type="entry name" value="NUCLEAR INHIBITOR OF PROTEIN PHOSPHATASE-1"/>
    <property type="match status" value="1"/>
</dbReference>
<keyword evidence="5" id="KW-1185">Reference proteome</keyword>
<dbReference type="AlphaFoldDB" id="A0A4U0SYY8"/>
<evidence type="ECO:0000313" key="4">
    <source>
        <dbReference type="EMBL" id="TKA13287.1"/>
    </source>
</evidence>
<gene>
    <name evidence="4" type="ORF">FCI23_00720</name>
</gene>
<dbReference type="InterPro" id="IPR050923">
    <property type="entry name" value="Cell_Proc_Reg/RNA_Proc"/>
</dbReference>
<dbReference type="PROSITE" id="PS50006">
    <property type="entry name" value="FHA_DOMAIN"/>
    <property type="match status" value="1"/>
</dbReference>
<dbReference type="Proteomes" id="UP000305778">
    <property type="component" value="Unassembled WGS sequence"/>
</dbReference>
<evidence type="ECO:0000259" key="3">
    <source>
        <dbReference type="PROSITE" id="PS50006"/>
    </source>
</evidence>
<keyword evidence="1" id="KW-0597">Phosphoprotein</keyword>
<feature type="domain" description="FHA" evidence="3">
    <location>
        <begin position="184"/>
        <end position="243"/>
    </location>
</feature>
<organism evidence="4 5">
    <name type="scientific">Actinacidiphila oryziradicis</name>
    <dbReference type="NCBI Taxonomy" id="2571141"/>
    <lineage>
        <taxon>Bacteria</taxon>
        <taxon>Bacillati</taxon>
        <taxon>Actinomycetota</taxon>
        <taxon>Actinomycetes</taxon>
        <taxon>Kitasatosporales</taxon>
        <taxon>Streptomycetaceae</taxon>
        <taxon>Actinacidiphila</taxon>
    </lineage>
</organism>
<name>A0A4U0SYY8_9ACTN</name>
<feature type="region of interest" description="Disordered" evidence="2">
    <location>
        <begin position="81"/>
        <end position="117"/>
    </location>
</feature>
<comment type="caution">
    <text evidence="4">The sequence shown here is derived from an EMBL/GenBank/DDBJ whole genome shotgun (WGS) entry which is preliminary data.</text>
</comment>
<dbReference type="SUPFAM" id="SSF49879">
    <property type="entry name" value="SMAD/FHA domain"/>
    <property type="match status" value="1"/>
</dbReference>
<dbReference type="CDD" id="cd00060">
    <property type="entry name" value="FHA"/>
    <property type="match status" value="1"/>
</dbReference>
<evidence type="ECO:0000256" key="1">
    <source>
        <dbReference type="ARBA" id="ARBA00022553"/>
    </source>
</evidence>
<dbReference type="Pfam" id="PF00498">
    <property type="entry name" value="FHA"/>
    <property type="match status" value="1"/>
</dbReference>
<dbReference type="InterPro" id="IPR000253">
    <property type="entry name" value="FHA_dom"/>
</dbReference>
<protein>
    <submittedName>
        <fullName evidence="4">FHA domain-containing protein</fullName>
    </submittedName>
</protein>
<dbReference type="SMART" id="SM00240">
    <property type="entry name" value="FHA"/>
    <property type="match status" value="1"/>
</dbReference>